<dbReference type="VEuPathDB" id="FungiDB:AAP_01200"/>
<dbReference type="PANTHER" id="PTHR23321:SF26">
    <property type="entry name" value="SMALL RIBOSOMAL SUBUNIT PROTEIN US15M"/>
    <property type="match status" value="1"/>
</dbReference>
<comment type="similarity">
    <text evidence="1">Belongs to the universal ribosomal protein uS15 family.</text>
</comment>
<accession>A0A168CCK5</accession>
<sequence>MSKSLLFTSSSSSFSSRAVSAAASTTTTTTTTIPTLVSIRHASSKASTRRHIDPWAVAAARQKRAANISRQQELRAQREAVLGHPLRGKMTPFLDSLQPGRIGSLAAEASAKWESLSEQEKEAKMKQVREFLDMDIEKAAQTPDSPIAEMEVMNQDVDQKVNYFLSQAEVEESLRRSTRLVKPIPAEDRKSADPSDEADARAMYEKQTPTAREAIRRIVQLQNGNNKDMTRVNIMRCIEEFGRHNTDGKLGERLPIYDENGKQINLESKKQRVGPDTGSSEVQVAILTSKIEVLSKQLQTTSHKDKHNKRNLRLLVHRRQKLLKYLRRKERGGPRWQNLMERLGLTDASWKGEISM</sequence>
<gene>
    <name evidence="5" type="ORF">AAP_01200</name>
</gene>
<dbReference type="GO" id="GO:0006412">
    <property type="term" value="P:translation"/>
    <property type="evidence" value="ECO:0007669"/>
    <property type="project" value="InterPro"/>
</dbReference>
<reference evidence="5 6" key="1">
    <citation type="journal article" date="2016" name="Genome Biol. Evol.">
        <title>Divergent and convergent evolution of fungal pathogenicity.</title>
        <authorList>
            <person name="Shang Y."/>
            <person name="Xiao G."/>
            <person name="Zheng P."/>
            <person name="Cen K."/>
            <person name="Zhan S."/>
            <person name="Wang C."/>
        </authorList>
    </citation>
    <scope>NUCLEOTIDE SEQUENCE [LARGE SCALE GENOMIC DNA]</scope>
    <source>
        <strain evidence="5 6">ARSEF 7405</strain>
    </source>
</reference>
<dbReference type="Gene3D" id="1.10.287.10">
    <property type="entry name" value="S15/NS1, RNA-binding"/>
    <property type="match status" value="1"/>
</dbReference>
<evidence type="ECO:0000256" key="3">
    <source>
        <dbReference type="ARBA" id="ARBA00023274"/>
    </source>
</evidence>
<dbReference type="AlphaFoldDB" id="A0A168CCK5"/>
<evidence type="ECO:0000256" key="1">
    <source>
        <dbReference type="ARBA" id="ARBA00008434"/>
    </source>
</evidence>
<keyword evidence="6" id="KW-1185">Reference proteome</keyword>
<dbReference type="HAMAP" id="MF_01343_B">
    <property type="entry name" value="Ribosomal_uS15_B"/>
    <property type="match status" value="1"/>
</dbReference>
<keyword evidence="2" id="KW-0689">Ribosomal protein</keyword>
<evidence type="ECO:0000256" key="4">
    <source>
        <dbReference type="SAM" id="MobiDB-lite"/>
    </source>
</evidence>
<protein>
    <submittedName>
        <fullName evidence="5">S15/NS1, RNA-binding protein</fullName>
    </submittedName>
</protein>
<evidence type="ECO:0000313" key="6">
    <source>
        <dbReference type="Proteomes" id="UP000242877"/>
    </source>
</evidence>
<dbReference type="Pfam" id="PF00312">
    <property type="entry name" value="Ribosomal_S15"/>
    <property type="match status" value="1"/>
</dbReference>
<dbReference type="EMBL" id="AZGZ01000003">
    <property type="protein sequence ID" value="KZZ96427.1"/>
    <property type="molecule type" value="Genomic_DNA"/>
</dbReference>
<dbReference type="Proteomes" id="UP000242877">
    <property type="component" value="Unassembled WGS sequence"/>
</dbReference>
<proteinExistence type="inferred from homology"/>
<dbReference type="PANTHER" id="PTHR23321">
    <property type="entry name" value="RIBOSOMAL PROTEIN S15, BACTERIAL AND ORGANELLAR"/>
    <property type="match status" value="1"/>
</dbReference>
<evidence type="ECO:0000256" key="2">
    <source>
        <dbReference type="ARBA" id="ARBA00022980"/>
    </source>
</evidence>
<organism evidence="5 6">
    <name type="scientific">Ascosphaera apis ARSEF 7405</name>
    <dbReference type="NCBI Taxonomy" id="392613"/>
    <lineage>
        <taxon>Eukaryota</taxon>
        <taxon>Fungi</taxon>
        <taxon>Dikarya</taxon>
        <taxon>Ascomycota</taxon>
        <taxon>Pezizomycotina</taxon>
        <taxon>Eurotiomycetes</taxon>
        <taxon>Eurotiomycetidae</taxon>
        <taxon>Onygenales</taxon>
        <taxon>Ascosphaeraceae</taxon>
        <taxon>Ascosphaera</taxon>
    </lineage>
</organism>
<dbReference type="CDD" id="cd00353">
    <property type="entry name" value="Ribosomal_S15p_S13e"/>
    <property type="match status" value="1"/>
</dbReference>
<feature type="compositionally biased region" description="Basic and acidic residues" evidence="4">
    <location>
        <begin position="185"/>
        <end position="204"/>
    </location>
</feature>
<dbReference type="GO" id="GO:0005737">
    <property type="term" value="C:cytoplasm"/>
    <property type="evidence" value="ECO:0007669"/>
    <property type="project" value="UniProtKB-ARBA"/>
</dbReference>
<dbReference type="GO" id="GO:1990904">
    <property type="term" value="C:ribonucleoprotein complex"/>
    <property type="evidence" value="ECO:0007669"/>
    <property type="project" value="UniProtKB-KW"/>
</dbReference>
<dbReference type="SUPFAM" id="SSF47060">
    <property type="entry name" value="S15/NS1 RNA-binding domain"/>
    <property type="match status" value="1"/>
</dbReference>
<keyword evidence="3" id="KW-0687">Ribonucleoprotein</keyword>
<dbReference type="InterPro" id="IPR000589">
    <property type="entry name" value="Ribosomal_uS15"/>
</dbReference>
<comment type="caution">
    <text evidence="5">The sequence shown here is derived from an EMBL/GenBank/DDBJ whole genome shotgun (WGS) entry which is preliminary data.</text>
</comment>
<dbReference type="InterPro" id="IPR009068">
    <property type="entry name" value="uS15_NS1_RNA-bd_sf"/>
</dbReference>
<evidence type="ECO:0000313" key="5">
    <source>
        <dbReference type="EMBL" id="KZZ96427.1"/>
    </source>
</evidence>
<dbReference type="GO" id="GO:0003735">
    <property type="term" value="F:structural constituent of ribosome"/>
    <property type="evidence" value="ECO:0007669"/>
    <property type="project" value="InterPro"/>
</dbReference>
<dbReference type="InterPro" id="IPR005290">
    <property type="entry name" value="Ribosomal_uS15_bac-type"/>
</dbReference>
<dbReference type="SMART" id="SM01387">
    <property type="entry name" value="Ribosomal_S15"/>
    <property type="match status" value="1"/>
</dbReference>
<feature type="region of interest" description="Disordered" evidence="4">
    <location>
        <begin position="181"/>
        <end position="208"/>
    </location>
</feature>
<dbReference type="OrthoDB" id="441444at2759"/>
<dbReference type="GO" id="GO:0005840">
    <property type="term" value="C:ribosome"/>
    <property type="evidence" value="ECO:0007669"/>
    <property type="project" value="UniProtKB-KW"/>
</dbReference>
<name>A0A168CCK5_9EURO</name>